<dbReference type="EMBL" id="GL377584">
    <property type="protein sequence ID" value="EFJ26315.1"/>
    <property type="molecule type" value="Genomic_DNA"/>
</dbReference>
<dbReference type="HOGENOM" id="CLU_1565529_0_0_1"/>
<dbReference type="InParanoid" id="D8RMD0"/>
<dbReference type="Gramene" id="EFJ26315">
    <property type="protein sequence ID" value="EFJ26315"/>
    <property type="gene ID" value="SELMODRAFT_412808"/>
</dbReference>
<dbReference type="Proteomes" id="UP000001514">
    <property type="component" value="Unassembled WGS sequence"/>
</dbReference>
<name>D8RMD0_SELML</name>
<proteinExistence type="predicted"/>
<organism evidence="2">
    <name type="scientific">Selaginella moellendorffii</name>
    <name type="common">Spikemoss</name>
    <dbReference type="NCBI Taxonomy" id="88036"/>
    <lineage>
        <taxon>Eukaryota</taxon>
        <taxon>Viridiplantae</taxon>
        <taxon>Streptophyta</taxon>
        <taxon>Embryophyta</taxon>
        <taxon>Tracheophyta</taxon>
        <taxon>Lycopodiopsida</taxon>
        <taxon>Selaginellales</taxon>
        <taxon>Selaginellaceae</taxon>
        <taxon>Selaginella</taxon>
    </lineage>
</organism>
<dbReference type="AlphaFoldDB" id="D8RMD0"/>
<evidence type="ECO:0000313" key="1">
    <source>
        <dbReference type="EMBL" id="EFJ26315.1"/>
    </source>
</evidence>
<sequence>MIQSNSIVSLRVFATGRERLLGITDKFIKNCGKRLRNIWRYIAANTGLATWTSSLIHLVPKLDSNLLSRLETWEYKSRRVRSRLAGWKVFTKSIRHLSAAIAMEAFTTEEDSREITSGLFQVARGLHISSTVTSKGLAEIADGIEQHERDISLKLQVHGQLLHERLVEVPP</sequence>
<dbReference type="KEGG" id="smo:SELMODRAFT_412808"/>
<accession>D8RMD0</accession>
<gene>
    <name evidence="1" type="ORF">SELMODRAFT_412808</name>
</gene>
<evidence type="ECO:0000313" key="2">
    <source>
        <dbReference type="Proteomes" id="UP000001514"/>
    </source>
</evidence>
<protein>
    <submittedName>
        <fullName evidence="1">Uncharacterized protein</fullName>
    </submittedName>
</protein>
<reference evidence="1 2" key="1">
    <citation type="journal article" date="2011" name="Science">
        <title>The Selaginella genome identifies genetic changes associated with the evolution of vascular plants.</title>
        <authorList>
            <person name="Banks J.A."/>
            <person name="Nishiyama T."/>
            <person name="Hasebe M."/>
            <person name="Bowman J.L."/>
            <person name="Gribskov M."/>
            <person name="dePamphilis C."/>
            <person name="Albert V.A."/>
            <person name="Aono N."/>
            <person name="Aoyama T."/>
            <person name="Ambrose B.A."/>
            <person name="Ashton N.W."/>
            <person name="Axtell M.J."/>
            <person name="Barker E."/>
            <person name="Barker M.S."/>
            <person name="Bennetzen J.L."/>
            <person name="Bonawitz N.D."/>
            <person name="Chapple C."/>
            <person name="Cheng C."/>
            <person name="Correa L.G."/>
            <person name="Dacre M."/>
            <person name="DeBarry J."/>
            <person name="Dreyer I."/>
            <person name="Elias M."/>
            <person name="Engstrom E.M."/>
            <person name="Estelle M."/>
            <person name="Feng L."/>
            <person name="Finet C."/>
            <person name="Floyd S.K."/>
            <person name="Frommer W.B."/>
            <person name="Fujita T."/>
            <person name="Gramzow L."/>
            <person name="Gutensohn M."/>
            <person name="Harholt J."/>
            <person name="Hattori M."/>
            <person name="Heyl A."/>
            <person name="Hirai T."/>
            <person name="Hiwatashi Y."/>
            <person name="Ishikawa M."/>
            <person name="Iwata M."/>
            <person name="Karol K.G."/>
            <person name="Koehler B."/>
            <person name="Kolukisaoglu U."/>
            <person name="Kubo M."/>
            <person name="Kurata T."/>
            <person name="Lalonde S."/>
            <person name="Li K."/>
            <person name="Li Y."/>
            <person name="Litt A."/>
            <person name="Lyons E."/>
            <person name="Manning G."/>
            <person name="Maruyama T."/>
            <person name="Michael T.P."/>
            <person name="Mikami K."/>
            <person name="Miyazaki S."/>
            <person name="Morinaga S."/>
            <person name="Murata T."/>
            <person name="Mueller-Roeber B."/>
            <person name="Nelson D.R."/>
            <person name="Obara M."/>
            <person name="Oguri Y."/>
            <person name="Olmstead R.G."/>
            <person name="Onodera N."/>
            <person name="Petersen B.L."/>
            <person name="Pils B."/>
            <person name="Prigge M."/>
            <person name="Rensing S.A."/>
            <person name="Riano-Pachon D.M."/>
            <person name="Roberts A.W."/>
            <person name="Sato Y."/>
            <person name="Scheller H.V."/>
            <person name="Schulz B."/>
            <person name="Schulz C."/>
            <person name="Shakirov E.V."/>
            <person name="Shibagaki N."/>
            <person name="Shinohara N."/>
            <person name="Shippen D.E."/>
            <person name="Soerensen I."/>
            <person name="Sotooka R."/>
            <person name="Sugimoto N."/>
            <person name="Sugita M."/>
            <person name="Sumikawa N."/>
            <person name="Tanurdzic M."/>
            <person name="Theissen G."/>
            <person name="Ulvskov P."/>
            <person name="Wakazuki S."/>
            <person name="Weng J.K."/>
            <person name="Willats W.W."/>
            <person name="Wipf D."/>
            <person name="Wolf P.G."/>
            <person name="Yang L."/>
            <person name="Zimmer A.D."/>
            <person name="Zhu Q."/>
            <person name="Mitros T."/>
            <person name="Hellsten U."/>
            <person name="Loque D."/>
            <person name="Otillar R."/>
            <person name="Salamov A."/>
            <person name="Schmutz J."/>
            <person name="Shapiro H."/>
            <person name="Lindquist E."/>
            <person name="Lucas S."/>
            <person name="Rokhsar D."/>
            <person name="Grigoriev I.V."/>
        </authorList>
    </citation>
    <scope>NUCLEOTIDE SEQUENCE [LARGE SCALE GENOMIC DNA]</scope>
</reference>
<keyword evidence="2" id="KW-1185">Reference proteome</keyword>